<dbReference type="KEGG" id="dmm:dnm_050600"/>
<dbReference type="EMBL" id="CP061800">
    <property type="protein sequence ID" value="QTA89013.1"/>
    <property type="molecule type" value="Genomic_DNA"/>
</dbReference>
<organism evidence="1 2">
    <name type="scientific">Desulfonema magnum</name>
    <dbReference type="NCBI Taxonomy" id="45655"/>
    <lineage>
        <taxon>Bacteria</taxon>
        <taxon>Pseudomonadati</taxon>
        <taxon>Thermodesulfobacteriota</taxon>
        <taxon>Desulfobacteria</taxon>
        <taxon>Desulfobacterales</taxon>
        <taxon>Desulfococcaceae</taxon>
        <taxon>Desulfonema</taxon>
    </lineage>
</organism>
<gene>
    <name evidence="1" type="ORF">dnm_050600</name>
</gene>
<proteinExistence type="predicted"/>
<sequence>MTEKAGFLRCSRKKKLIITDLGEGRPSPVRAASSQICYKYVAPTGLGGGPANLLLQICRPYRAWSALP</sequence>
<dbReference type="AlphaFoldDB" id="A0A975BPK4"/>
<name>A0A975BPK4_9BACT</name>
<reference evidence="1" key="1">
    <citation type="journal article" date="2021" name="Microb. Physiol.">
        <title>Proteogenomic Insights into the Physiology of Marine, Sulfate-Reducing, Filamentous Desulfonema limicola and Desulfonema magnum.</title>
        <authorList>
            <person name="Schnaars V."/>
            <person name="Wohlbrand L."/>
            <person name="Scheve S."/>
            <person name="Hinrichs C."/>
            <person name="Reinhardt R."/>
            <person name="Rabus R."/>
        </authorList>
    </citation>
    <scope>NUCLEOTIDE SEQUENCE</scope>
    <source>
        <strain evidence="1">4be13</strain>
    </source>
</reference>
<evidence type="ECO:0000313" key="2">
    <source>
        <dbReference type="Proteomes" id="UP000663722"/>
    </source>
</evidence>
<protein>
    <submittedName>
        <fullName evidence="1">Uncharacterized protein</fullName>
    </submittedName>
</protein>
<dbReference type="Proteomes" id="UP000663722">
    <property type="component" value="Chromosome"/>
</dbReference>
<evidence type="ECO:0000313" key="1">
    <source>
        <dbReference type="EMBL" id="QTA89013.1"/>
    </source>
</evidence>
<accession>A0A975BPK4</accession>
<keyword evidence="2" id="KW-1185">Reference proteome</keyword>